<dbReference type="InterPro" id="IPR051066">
    <property type="entry name" value="Trans_reg/Corepressor"/>
</dbReference>
<dbReference type="GO" id="GO:0006357">
    <property type="term" value="P:regulation of transcription by RNA polymerase II"/>
    <property type="evidence" value="ECO:0007669"/>
    <property type="project" value="TreeGrafter"/>
</dbReference>
<accession>A0A818N2R3</accession>
<feature type="domain" description="ELM2" evidence="5">
    <location>
        <begin position="157"/>
        <end position="252"/>
    </location>
</feature>
<dbReference type="InterPro" id="IPR001005">
    <property type="entry name" value="SANT/Myb"/>
</dbReference>
<proteinExistence type="predicted"/>
<comment type="caution">
    <text evidence="7">The sequence shown here is derived from an EMBL/GenBank/DDBJ whole genome shotgun (WGS) entry which is preliminary data.</text>
</comment>
<keyword evidence="4" id="KW-0539">Nucleus</keyword>
<dbReference type="Proteomes" id="UP000663874">
    <property type="component" value="Unassembled WGS sequence"/>
</dbReference>
<evidence type="ECO:0000256" key="3">
    <source>
        <dbReference type="ARBA" id="ARBA00023163"/>
    </source>
</evidence>
<dbReference type="SUPFAM" id="SSF46689">
    <property type="entry name" value="Homeodomain-like"/>
    <property type="match status" value="1"/>
</dbReference>
<dbReference type="InterPro" id="IPR017884">
    <property type="entry name" value="SANT_dom"/>
</dbReference>
<dbReference type="CDD" id="cd00167">
    <property type="entry name" value="SANT"/>
    <property type="match status" value="1"/>
</dbReference>
<dbReference type="PROSITE" id="PS51293">
    <property type="entry name" value="SANT"/>
    <property type="match status" value="1"/>
</dbReference>
<feature type="domain" description="SANT" evidence="6">
    <location>
        <begin position="268"/>
        <end position="319"/>
    </location>
</feature>
<dbReference type="PANTHER" id="PTHR16089:SF40">
    <property type="entry name" value="SUPPRESSOR OF ACTIVATED EGL-4 PROTEIN 1"/>
    <property type="match status" value="1"/>
</dbReference>
<keyword evidence="3" id="KW-0804">Transcription</keyword>
<reference evidence="7" key="1">
    <citation type="submission" date="2021-02" db="EMBL/GenBank/DDBJ databases">
        <authorList>
            <person name="Nowell W R."/>
        </authorList>
    </citation>
    <scope>NUCLEOTIDE SEQUENCE</scope>
</reference>
<dbReference type="Gene3D" id="1.10.10.60">
    <property type="entry name" value="Homeodomain-like"/>
    <property type="match status" value="1"/>
</dbReference>
<evidence type="ECO:0000259" key="5">
    <source>
        <dbReference type="PROSITE" id="PS51156"/>
    </source>
</evidence>
<evidence type="ECO:0000256" key="2">
    <source>
        <dbReference type="ARBA" id="ARBA00023015"/>
    </source>
</evidence>
<evidence type="ECO:0000259" key="6">
    <source>
        <dbReference type="PROSITE" id="PS51293"/>
    </source>
</evidence>
<organism evidence="7 8">
    <name type="scientific">Rotaria sordida</name>
    <dbReference type="NCBI Taxonomy" id="392033"/>
    <lineage>
        <taxon>Eukaryota</taxon>
        <taxon>Metazoa</taxon>
        <taxon>Spiralia</taxon>
        <taxon>Gnathifera</taxon>
        <taxon>Rotifera</taxon>
        <taxon>Eurotatoria</taxon>
        <taxon>Bdelloidea</taxon>
        <taxon>Philodinida</taxon>
        <taxon>Philodinidae</taxon>
        <taxon>Rotaria</taxon>
    </lineage>
</organism>
<evidence type="ECO:0000256" key="1">
    <source>
        <dbReference type="ARBA" id="ARBA00004123"/>
    </source>
</evidence>
<dbReference type="GO" id="GO:0000118">
    <property type="term" value="C:histone deacetylase complex"/>
    <property type="evidence" value="ECO:0007669"/>
    <property type="project" value="TreeGrafter"/>
</dbReference>
<dbReference type="SMART" id="SM00717">
    <property type="entry name" value="SANT"/>
    <property type="match status" value="1"/>
</dbReference>
<protein>
    <recommendedName>
        <fullName evidence="9">SANT domain-containing protein</fullName>
    </recommendedName>
</protein>
<evidence type="ECO:0008006" key="9">
    <source>
        <dbReference type="Google" id="ProtNLM"/>
    </source>
</evidence>
<dbReference type="GO" id="GO:0003714">
    <property type="term" value="F:transcription corepressor activity"/>
    <property type="evidence" value="ECO:0007669"/>
    <property type="project" value="TreeGrafter"/>
</dbReference>
<dbReference type="InterPro" id="IPR000949">
    <property type="entry name" value="ELM2_dom"/>
</dbReference>
<dbReference type="PANTHER" id="PTHR16089">
    <property type="entry name" value="REST COREPRESSOR COREST PROTEIN-RELATED"/>
    <property type="match status" value="1"/>
</dbReference>
<comment type="subcellular location">
    <subcellularLocation>
        <location evidence="1">Nucleus</location>
    </subcellularLocation>
</comment>
<dbReference type="AlphaFoldDB" id="A0A818N2R3"/>
<dbReference type="PROSITE" id="PS51156">
    <property type="entry name" value="ELM2"/>
    <property type="match status" value="1"/>
</dbReference>
<name>A0A818N2R3_9BILA</name>
<evidence type="ECO:0000313" key="7">
    <source>
        <dbReference type="EMBL" id="CAF3598727.1"/>
    </source>
</evidence>
<keyword evidence="2" id="KW-0805">Transcription regulation</keyword>
<evidence type="ECO:0000313" key="8">
    <source>
        <dbReference type="Proteomes" id="UP000663874"/>
    </source>
</evidence>
<evidence type="ECO:0000256" key="4">
    <source>
        <dbReference type="ARBA" id="ARBA00023242"/>
    </source>
</evidence>
<dbReference type="GO" id="GO:0005667">
    <property type="term" value="C:transcription regulator complex"/>
    <property type="evidence" value="ECO:0007669"/>
    <property type="project" value="TreeGrafter"/>
</dbReference>
<sequence length="893" mass="103330">MKKEIQDDKQQINVENQPSPLAVLEIVPDIDSPIKKNIYIPSAFLINTPSSSSSSSTTISSNTHFNYDNVQQVKKSESTQSSFYWPSQLRRQLNFNVTNKTLNPLPSTPSPMLSPFRKSPDLYYRVFSQSGTSTEPSSIPTTPLPPYTPIGEELAGPKINISKEYQAIIPKFRTKLQDDEEVITDELLFSLTELLYLDEKSLEKFEQLNRINPYLFSLHHSPKSYPIELIYMLLYEYNGDLSRTLAALLEGTVNDIKQCRPLHNYHFLDCDKWTKEEIDAFTKALQTSENNFELVSRAVGRKNVKQCIEFYYIPKVNITTRKIVSTRTRSVMMVFVKIFTYFHLHEVFNIFSNLNSRFAAIMDNLSLIPVYLGLNGMSIAVTKFYYIHLSQSNISSRLISLCVSDTLAIDNGLWLAEHVSTFINLRHLSLIDIKRSSFELILNSLSPINSLIMFSVYFSIDDRAAYTFIGVPEGAYYERIFHVFPSLRVCHLLFQRYIDSTLDSELILPPDRTFMPVQIGLLNLQTLTLYCSPSFLSHLFEHLPQLQQLTYTRTDPWLPNNHPLRHSDYNRITPINKRLAPNLYRLTIKWCTSIMNPESINELFERDVLFSLMNFTLLARVAGLHVLHNLQFMLSSQCLYSFDITWSVKTVVSISETSKILFDIFQQLKGPVPIELDLSLEENMYFIRALTVPRMDKWLCVYSYLHKNIVHGRSPWSDNRFVFNNQLLRCNRIIMSEHYDRMNDEFLSFSPPLIPWHHVTSLSIGEPFNRNHLHLLFSQATNLRTLELHYRLEFDTKIGLKEETLIDLLSDSSLCNMLMSNGLRQLNLFTVWEQPNLLNIAYSIVERLPHLEVIKLHGIVCEIIEVTNILINGLSKLSFLTLVGLSERVTTRH</sequence>
<dbReference type="EMBL" id="CAJOBE010000219">
    <property type="protein sequence ID" value="CAF3598727.1"/>
    <property type="molecule type" value="Genomic_DNA"/>
</dbReference>
<dbReference type="Pfam" id="PF00249">
    <property type="entry name" value="Myb_DNA-binding"/>
    <property type="match status" value="1"/>
</dbReference>
<dbReference type="InterPro" id="IPR009057">
    <property type="entry name" value="Homeodomain-like_sf"/>
</dbReference>
<gene>
    <name evidence="7" type="ORF">FNK824_LOCUS3305</name>
</gene>